<protein>
    <submittedName>
        <fullName evidence="1">Uncharacterized protein</fullName>
    </submittedName>
</protein>
<keyword evidence="2" id="KW-1185">Reference proteome</keyword>
<accession>A0A3M7R0T8</accession>
<dbReference type="EMBL" id="REGN01004503">
    <property type="protein sequence ID" value="RNA17196.1"/>
    <property type="molecule type" value="Genomic_DNA"/>
</dbReference>
<organism evidence="1 2">
    <name type="scientific">Brachionus plicatilis</name>
    <name type="common">Marine rotifer</name>
    <name type="synonym">Brachionus muelleri</name>
    <dbReference type="NCBI Taxonomy" id="10195"/>
    <lineage>
        <taxon>Eukaryota</taxon>
        <taxon>Metazoa</taxon>
        <taxon>Spiralia</taxon>
        <taxon>Gnathifera</taxon>
        <taxon>Rotifera</taxon>
        <taxon>Eurotatoria</taxon>
        <taxon>Monogononta</taxon>
        <taxon>Pseudotrocha</taxon>
        <taxon>Ploima</taxon>
        <taxon>Brachionidae</taxon>
        <taxon>Brachionus</taxon>
    </lineage>
</organism>
<evidence type="ECO:0000313" key="2">
    <source>
        <dbReference type="Proteomes" id="UP000276133"/>
    </source>
</evidence>
<proteinExistence type="predicted"/>
<reference evidence="1 2" key="1">
    <citation type="journal article" date="2018" name="Sci. Rep.">
        <title>Genomic signatures of local adaptation to the degree of environmental predictability in rotifers.</title>
        <authorList>
            <person name="Franch-Gras L."/>
            <person name="Hahn C."/>
            <person name="Garcia-Roger E.M."/>
            <person name="Carmona M.J."/>
            <person name="Serra M."/>
            <person name="Gomez A."/>
        </authorList>
    </citation>
    <scope>NUCLEOTIDE SEQUENCE [LARGE SCALE GENOMIC DNA]</scope>
    <source>
        <strain evidence="1">HYR1</strain>
    </source>
</reference>
<sequence length="60" mass="6909">MSANFLSSIVSVAYFKSLNLEKFIKINELFVVLLAIRPARKSAFVEHILFSSNYSFCFEK</sequence>
<evidence type="ECO:0000313" key="1">
    <source>
        <dbReference type="EMBL" id="RNA17196.1"/>
    </source>
</evidence>
<gene>
    <name evidence="1" type="ORF">BpHYR1_014463</name>
</gene>
<comment type="caution">
    <text evidence="1">The sequence shown here is derived from an EMBL/GenBank/DDBJ whole genome shotgun (WGS) entry which is preliminary data.</text>
</comment>
<name>A0A3M7R0T8_BRAPC</name>
<dbReference type="Proteomes" id="UP000276133">
    <property type="component" value="Unassembled WGS sequence"/>
</dbReference>
<dbReference type="AlphaFoldDB" id="A0A3M7R0T8"/>